<gene>
    <name evidence="1" type="ORF">GQN54_14500</name>
</gene>
<dbReference type="AlphaFoldDB" id="A0A6N9NSH1"/>
<name>A0A6N9NSH1_9FLAO</name>
<proteinExistence type="predicted"/>
<comment type="caution">
    <text evidence="1">The sequence shown here is derived from an EMBL/GenBank/DDBJ whole genome shotgun (WGS) entry which is preliminary data.</text>
</comment>
<evidence type="ECO:0000313" key="2">
    <source>
        <dbReference type="Proteomes" id="UP000470771"/>
    </source>
</evidence>
<dbReference type="Proteomes" id="UP000470771">
    <property type="component" value="Unassembled WGS sequence"/>
</dbReference>
<keyword evidence="2" id="KW-1185">Reference proteome</keyword>
<sequence>MSNPNSELPENALEEQVAIDYAASWRTLGESKLGSDFFKGFLIPMTDLTQIIDKGCANIRVYIGNDADNGKHLLIVGVGADGKDLINYSEGYYVYDFTTCCPSVCDESSVLCD</sequence>
<evidence type="ECO:0000313" key="1">
    <source>
        <dbReference type="EMBL" id="NBG67335.1"/>
    </source>
</evidence>
<protein>
    <submittedName>
        <fullName evidence="1">Uncharacterized protein</fullName>
    </submittedName>
</protein>
<dbReference type="RefSeq" id="WP_160634284.1">
    <property type="nucleotide sequence ID" value="NZ_WWNE01000018.1"/>
</dbReference>
<accession>A0A6N9NSH1</accession>
<organism evidence="1 2">
    <name type="scientific">Acidiluteibacter ferrifornacis</name>
    <dbReference type="NCBI Taxonomy" id="2692424"/>
    <lineage>
        <taxon>Bacteria</taxon>
        <taxon>Pseudomonadati</taxon>
        <taxon>Bacteroidota</taxon>
        <taxon>Flavobacteriia</taxon>
        <taxon>Flavobacteriales</taxon>
        <taxon>Cryomorphaceae</taxon>
        <taxon>Acidiluteibacter</taxon>
    </lineage>
</organism>
<reference evidence="1 2" key="1">
    <citation type="submission" date="2019-12" db="EMBL/GenBank/DDBJ databases">
        <authorList>
            <person name="Zhao J."/>
        </authorList>
    </citation>
    <scope>NUCLEOTIDE SEQUENCE [LARGE SCALE GENOMIC DNA]</scope>
    <source>
        <strain evidence="1 2">S-15</strain>
    </source>
</reference>
<dbReference type="EMBL" id="WWNE01000018">
    <property type="protein sequence ID" value="NBG67335.1"/>
    <property type="molecule type" value="Genomic_DNA"/>
</dbReference>